<dbReference type="Pfam" id="PF04321">
    <property type="entry name" value="RmlD_sub_bind"/>
    <property type="match status" value="1"/>
</dbReference>
<dbReference type="SUPFAM" id="SSF51735">
    <property type="entry name" value="NAD(P)-binding Rossmann-fold domains"/>
    <property type="match status" value="1"/>
</dbReference>
<keyword evidence="3" id="KW-1185">Reference proteome</keyword>
<dbReference type="AlphaFoldDB" id="A0A812PBW0"/>
<dbReference type="EMBL" id="CAJNDS010002118">
    <property type="protein sequence ID" value="CAE7337127.1"/>
    <property type="molecule type" value="Genomic_DNA"/>
</dbReference>
<dbReference type="PANTHER" id="PTHR43242">
    <property type="entry name" value="NAD(P)-BINDING ROSSMANN-FOLD SUPERFAMILY PROTEIN"/>
    <property type="match status" value="1"/>
</dbReference>
<sequence length="285" mass="30671">MATRILVTGGAGYVGRFLIPALEQDGYHVVGVSRSSPLAMDVSSASDCERVLGEVRPDVIVHTAALSAPATCEKDPEAAFRSNVASALVEKAKATNPATRFIFLSTDQVYDGKGHLVTEEEDGRPVNVYGKTKLEMESVVRDAFPSHAILRLSFVYGPTVEGAHSTFLQFALDKLRSGEPFDAFTDQIRSCIYIDDVVDALRMAVQGRLTGLVNLGGPEALSRLDFVRAVARHVGVEEERARGSTYCLPTPSPADISMNISRLEAMMGRPPISLAAALTSMEAKL</sequence>
<dbReference type="Proteomes" id="UP000604046">
    <property type="component" value="Unassembled WGS sequence"/>
</dbReference>
<evidence type="ECO:0000313" key="2">
    <source>
        <dbReference type="EMBL" id="CAE7337127.1"/>
    </source>
</evidence>
<dbReference type="CDD" id="cd05254">
    <property type="entry name" value="dTDP_HR_like_SDR_e"/>
    <property type="match status" value="1"/>
</dbReference>
<dbReference type="PANTHER" id="PTHR43242:SF1">
    <property type="entry name" value="NAD(P)-BINDING ROSSMANN-FOLD SUPERFAMILY PROTEIN"/>
    <property type="match status" value="1"/>
</dbReference>
<gene>
    <name evidence="2" type="primary">spsK</name>
    <name evidence="2" type="ORF">SNAT2548_LOCUS17643</name>
</gene>
<dbReference type="Gene3D" id="3.40.50.720">
    <property type="entry name" value="NAD(P)-binding Rossmann-like Domain"/>
    <property type="match status" value="1"/>
</dbReference>
<comment type="caution">
    <text evidence="2">The sequence shown here is derived from an EMBL/GenBank/DDBJ whole genome shotgun (WGS) entry which is preliminary data.</text>
</comment>
<evidence type="ECO:0000313" key="3">
    <source>
        <dbReference type="Proteomes" id="UP000604046"/>
    </source>
</evidence>
<protein>
    <submittedName>
        <fullName evidence="2">SpsK protein</fullName>
    </submittedName>
</protein>
<proteinExistence type="predicted"/>
<name>A0A812PBW0_9DINO</name>
<evidence type="ECO:0000259" key="1">
    <source>
        <dbReference type="Pfam" id="PF04321"/>
    </source>
</evidence>
<dbReference type="InterPro" id="IPR036291">
    <property type="entry name" value="NAD(P)-bd_dom_sf"/>
</dbReference>
<accession>A0A812PBW0</accession>
<feature type="domain" description="RmlD-like substrate binding" evidence="1">
    <location>
        <begin position="4"/>
        <end position="281"/>
    </location>
</feature>
<dbReference type="OrthoDB" id="10266910at2759"/>
<dbReference type="InterPro" id="IPR029903">
    <property type="entry name" value="RmlD-like-bd"/>
</dbReference>
<organism evidence="2 3">
    <name type="scientific">Symbiodinium natans</name>
    <dbReference type="NCBI Taxonomy" id="878477"/>
    <lineage>
        <taxon>Eukaryota</taxon>
        <taxon>Sar</taxon>
        <taxon>Alveolata</taxon>
        <taxon>Dinophyceae</taxon>
        <taxon>Suessiales</taxon>
        <taxon>Symbiodiniaceae</taxon>
        <taxon>Symbiodinium</taxon>
    </lineage>
</organism>
<reference evidence="2" key="1">
    <citation type="submission" date="2021-02" db="EMBL/GenBank/DDBJ databases">
        <authorList>
            <person name="Dougan E. K."/>
            <person name="Rhodes N."/>
            <person name="Thang M."/>
            <person name="Chan C."/>
        </authorList>
    </citation>
    <scope>NUCLEOTIDE SEQUENCE</scope>
</reference>